<feature type="domain" description="RNase H type-1" evidence="1">
    <location>
        <begin position="61"/>
        <end position="130"/>
    </location>
</feature>
<dbReference type="Proteomes" id="UP000004995">
    <property type="component" value="Unassembled WGS sequence"/>
</dbReference>
<dbReference type="InterPro" id="IPR002156">
    <property type="entry name" value="RNaseH_domain"/>
</dbReference>
<name>K4ALN8_SETIT</name>
<dbReference type="Pfam" id="PF13456">
    <property type="entry name" value="RVT_3"/>
    <property type="match status" value="1"/>
</dbReference>
<organism evidence="2 3">
    <name type="scientific">Setaria italica</name>
    <name type="common">Foxtail millet</name>
    <name type="synonym">Panicum italicum</name>
    <dbReference type="NCBI Taxonomy" id="4555"/>
    <lineage>
        <taxon>Eukaryota</taxon>
        <taxon>Viridiplantae</taxon>
        <taxon>Streptophyta</taxon>
        <taxon>Embryophyta</taxon>
        <taxon>Tracheophyta</taxon>
        <taxon>Spermatophyta</taxon>
        <taxon>Magnoliopsida</taxon>
        <taxon>Liliopsida</taxon>
        <taxon>Poales</taxon>
        <taxon>Poaceae</taxon>
        <taxon>PACMAD clade</taxon>
        <taxon>Panicoideae</taxon>
        <taxon>Panicodae</taxon>
        <taxon>Paniceae</taxon>
        <taxon>Cenchrinae</taxon>
        <taxon>Setaria</taxon>
    </lineage>
</organism>
<dbReference type="Gramene" id="KQK86374">
    <property type="protein sequence ID" value="KQK86374"/>
    <property type="gene ID" value="SETIT_039820mg"/>
</dbReference>
<dbReference type="Gene3D" id="3.30.420.10">
    <property type="entry name" value="Ribonuclease H-like superfamily/Ribonuclease H"/>
    <property type="match status" value="1"/>
</dbReference>
<dbReference type="HOGENOM" id="CLU_1752889_0_0_1"/>
<proteinExistence type="predicted"/>
<sequence length="149" mass="17217">MYSCYPIAIWHARKTIYDEIFQRSLSIIATINSLIDELGISRGNQKLGTGYHLGKLCEESLDLAEDCGIKKTTVASDCLNAIKNIKEMARCSYMMIIHSINMRSRSFDYVRFAHEGRESNQEDHYLAKRACTFGPGRHVWLEYPPIFWM</sequence>
<evidence type="ECO:0000313" key="2">
    <source>
        <dbReference type="EnsemblPlants" id="KQK86374"/>
    </source>
</evidence>
<dbReference type="InterPro" id="IPR036397">
    <property type="entry name" value="RNaseH_sf"/>
</dbReference>
<dbReference type="EMBL" id="AGNK02005297">
    <property type="status" value="NOT_ANNOTATED_CDS"/>
    <property type="molecule type" value="Genomic_DNA"/>
</dbReference>
<reference evidence="2" key="2">
    <citation type="submission" date="2018-08" db="UniProtKB">
        <authorList>
            <consortium name="EnsemblPlants"/>
        </authorList>
    </citation>
    <scope>IDENTIFICATION</scope>
    <source>
        <strain evidence="2">Yugu1</strain>
    </source>
</reference>
<evidence type="ECO:0000259" key="1">
    <source>
        <dbReference type="Pfam" id="PF13456"/>
    </source>
</evidence>
<dbReference type="AlphaFoldDB" id="K4ALN8"/>
<protein>
    <recommendedName>
        <fullName evidence="1">RNase H type-1 domain-containing protein</fullName>
    </recommendedName>
</protein>
<dbReference type="GO" id="GO:0003676">
    <property type="term" value="F:nucleic acid binding"/>
    <property type="evidence" value="ECO:0007669"/>
    <property type="project" value="InterPro"/>
</dbReference>
<dbReference type="GO" id="GO:0004523">
    <property type="term" value="F:RNA-DNA hybrid ribonuclease activity"/>
    <property type="evidence" value="ECO:0007669"/>
    <property type="project" value="InterPro"/>
</dbReference>
<dbReference type="InParanoid" id="K4ALN8"/>
<dbReference type="eggNOG" id="KOG1075">
    <property type="taxonomic scope" value="Eukaryota"/>
</dbReference>
<keyword evidence="3" id="KW-1185">Reference proteome</keyword>
<reference evidence="3" key="1">
    <citation type="journal article" date="2012" name="Nat. Biotechnol.">
        <title>Reference genome sequence of the model plant Setaria.</title>
        <authorList>
            <person name="Bennetzen J.L."/>
            <person name="Schmutz J."/>
            <person name="Wang H."/>
            <person name="Percifield R."/>
            <person name="Hawkins J."/>
            <person name="Pontaroli A.C."/>
            <person name="Estep M."/>
            <person name="Feng L."/>
            <person name="Vaughn J.N."/>
            <person name="Grimwood J."/>
            <person name="Jenkins J."/>
            <person name="Barry K."/>
            <person name="Lindquist E."/>
            <person name="Hellsten U."/>
            <person name="Deshpande S."/>
            <person name="Wang X."/>
            <person name="Wu X."/>
            <person name="Mitros T."/>
            <person name="Triplett J."/>
            <person name="Yang X."/>
            <person name="Ye C.Y."/>
            <person name="Mauro-Herrera M."/>
            <person name="Wang L."/>
            <person name="Li P."/>
            <person name="Sharma M."/>
            <person name="Sharma R."/>
            <person name="Ronald P.C."/>
            <person name="Panaud O."/>
            <person name="Kellogg E.A."/>
            <person name="Brutnell T.P."/>
            <person name="Doust A.N."/>
            <person name="Tuskan G.A."/>
            <person name="Rokhsar D."/>
            <person name="Devos K.M."/>
        </authorList>
    </citation>
    <scope>NUCLEOTIDE SEQUENCE [LARGE SCALE GENOMIC DNA]</scope>
    <source>
        <strain evidence="3">cv. Yugu1</strain>
    </source>
</reference>
<evidence type="ECO:0000313" key="3">
    <source>
        <dbReference type="Proteomes" id="UP000004995"/>
    </source>
</evidence>
<dbReference type="EnsemblPlants" id="KQK86374">
    <property type="protein sequence ID" value="KQK86374"/>
    <property type="gene ID" value="SETIT_039820mg"/>
</dbReference>
<accession>K4ALN8</accession>